<gene>
    <name evidence="1" type="ORF">E4U03_04660</name>
</gene>
<dbReference type="EMBL" id="SPQC01000012">
    <property type="protein sequence ID" value="TFU22911.1"/>
    <property type="molecule type" value="Genomic_DNA"/>
</dbReference>
<dbReference type="Proteomes" id="UP000297951">
    <property type="component" value="Unassembled WGS sequence"/>
</dbReference>
<evidence type="ECO:0000313" key="2">
    <source>
        <dbReference type="Proteomes" id="UP000297951"/>
    </source>
</evidence>
<evidence type="ECO:0000313" key="1">
    <source>
        <dbReference type="EMBL" id="TFU22911.1"/>
    </source>
</evidence>
<organism evidence="1 2">
    <name type="scientific">Rothia nasimurium</name>
    <dbReference type="NCBI Taxonomy" id="85336"/>
    <lineage>
        <taxon>Bacteria</taxon>
        <taxon>Bacillati</taxon>
        <taxon>Actinomycetota</taxon>
        <taxon>Actinomycetes</taxon>
        <taxon>Micrococcales</taxon>
        <taxon>Micrococcaceae</taxon>
        <taxon>Rothia</taxon>
    </lineage>
</organism>
<evidence type="ECO:0008006" key="3">
    <source>
        <dbReference type="Google" id="ProtNLM"/>
    </source>
</evidence>
<comment type="caution">
    <text evidence="1">The sequence shown here is derived from an EMBL/GenBank/DDBJ whole genome shotgun (WGS) entry which is preliminary data.</text>
</comment>
<reference evidence="1 2" key="1">
    <citation type="submission" date="2019-03" db="EMBL/GenBank/DDBJ databases">
        <title>Diversity of the mouse oral microbiome.</title>
        <authorList>
            <person name="Joseph S."/>
            <person name="Aduse-Opoku J."/>
            <person name="Curtis M."/>
            <person name="Wade W."/>
            <person name="Hashim A."/>
        </authorList>
    </citation>
    <scope>NUCLEOTIDE SEQUENCE [LARGE SCALE GENOMIC DNA]</scope>
    <source>
        <strain evidence="2">irhom_31</strain>
    </source>
</reference>
<dbReference type="OrthoDB" id="3232443at2"/>
<name>A0A4Y9F5F4_9MICC</name>
<proteinExistence type="predicted"/>
<dbReference type="RefSeq" id="WP_135011956.1">
    <property type="nucleotide sequence ID" value="NZ_JADGLK010000012.1"/>
</dbReference>
<sequence>MVDPSIFPETYLQQLAARAGEPIVTDQDVAEARQALASVLVLVQYHGSPMWGIDNMPPVAHQVLIEASARLYMNLGGFVSERADAASLERDKAFAQGAYLTPAEIDRLEDAAGKKLMRGALRSVPISNPDMPIPRSRERFSGAWGQHDGSVPIGYPYPIPYAPGDEYRGLVPYQGRGK</sequence>
<accession>A0A4Y9F5F4</accession>
<protein>
    <recommendedName>
        <fullName evidence="3">Head-to-tail adaptor</fullName>
    </recommendedName>
</protein>
<dbReference type="AlphaFoldDB" id="A0A4Y9F5F4"/>